<dbReference type="InterPro" id="IPR023827">
    <property type="entry name" value="Peptidase_S8_Asp-AS"/>
</dbReference>
<dbReference type="HOGENOM" id="CLU_417860_0_0_0"/>
<dbReference type="OrthoDB" id="9798386at2"/>
<dbReference type="PROSITE" id="PS51892">
    <property type="entry name" value="SUBTILASE"/>
    <property type="match status" value="1"/>
</dbReference>
<feature type="signal peptide" evidence="7">
    <location>
        <begin position="1"/>
        <end position="19"/>
    </location>
</feature>
<organism evidence="9 10">
    <name type="scientific">Allomeiothermus silvanus (strain ATCC 700542 / DSM 9946 / NBRC 106475 / NCIMB 13440 / VI-R2)</name>
    <name type="common">Thermus silvanus</name>
    <dbReference type="NCBI Taxonomy" id="526227"/>
    <lineage>
        <taxon>Bacteria</taxon>
        <taxon>Thermotogati</taxon>
        <taxon>Deinococcota</taxon>
        <taxon>Deinococci</taxon>
        <taxon>Thermales</taxon>
        <taxon>Thermaceae</taxon>
        <taxon>Allomeiothermus</taxon>
    </lineage>
</organism>
<comment type="similarity">
    <text evidence="1 5 6">Belongs to the peptidase S8 family.</text>
</comment>
<feature type="domain" description="Peptidase S8/S53" evidence="8">
    <location>
        <begin position="241"/>
        <end position="567"/>
    </location>
</feature>
<dbReference type="InterPro" id="IPR022398">
    <property type="entry name" value="Peptidase_S8_His-AS"/>
</dbReference>
<dbReference type="STRING" id="526227.Mesil_1571"/>
<reference evidence="9 10" key="1">
    <citation type="journal article" date="2010" name="Stand. Genomic Sci.">
        <title>Complete genome sequence of Meiothermus silvanus type strain (VI-R2).</title>
        <authorList>
            <person name="Sikorski J."/>
            <person name="Tindall B.J."/>
            <person name="Lowry S."/>
            <person name="Lucas S."/>
            <person name="Nolan M."/>
            <person name="Copeland A."/>
            <person name="Glavina Del Rio T."/>
            <person name="Tice H."/>
            <person name="Cheng J.F."/>
            <person name="Han C."/>
            <person name="Pitluck S."/>
            <person name="Liolios K."/>
            <person name="Ivanova N."/>
            <person name="Mavromatis K."/>
            <person name="Mikhailova N."/>
            <person name="Pati A."/>
            <person name="Goodwin L."/>
            <person name="Chen A."/>
            <person name="Palaniappan K."/>
            <person name="Land M."/>
            <person name="Hauser L."/>
            <person name="Chang Y.J."/>
            <person name="Jeffries C.D."/>
            <person name="Rohde M."/>
            <person name="Goker M."/>
            <person name="Woyke T."/>
            <person name="Bristow J."/>
            <person name="Eisen J.A."/>
            <person name="Markowitz V."/>
            <person name="Hugenholtz P."/>
            <person name="Kyrpides N.C."/>
            <person name="Klenk H.P."/>
            <person name="Lapidus A."/>
        </authorList>
    </citation>
    <scope>NUCLEOTIDE SEQUENCE [LARGE SCALE GENOMIC DNA]</scope>
    <source>
        <strain evidence="10">ATCC 700542 / DSM 9946 / VI-R2</strain>
    </source>
</reference>
<keyword evidence="3 5" id="KW-0378">Hydrolase</keyword>
<dbReference type="PROSITE" id="PS00136">
    <property type="entry name" value="SUBTILASE_ASP"/>
    <property type="match status" value="1"/>
</dbReference>
<dbReference type="PANTHER" id="PTHR43806">
    <property type="entry name" value="PEPTIDASE S8"/>
    <property type="match status" value="1"/>
</dbReference>
<sequence>MRLALFVLALGLAACSQRGAPPSQIRLDYSGQGTLDLNVSYSTAWKLLSTSNWLTATPAEGLGPARVSLQAKPADVPEAPTISADLQLSGDLQGNVKVTLPLVKLSGQVQSLPSQTSFPLEAGAVPLHGKPQNLSTGEILVKYRSSALRGTRAALPELAEMVPQGAELLFSDRLNRLVKLRAADLQATLRRLQSDPRVEWAEPNGIVWALGEPADEFYPLEGHLRLTGARFSYLGSYPNPVTVAVVDTGVRYDHPDLQGRLVLPGEGALDLVEGDLDPTDTGDMAYPDKGSHGTHVTGIITARVGTNPLPASCTEDGKLTCSESGVVGVAGLAPVKVLPIRVLDESGNGTFEAVAAAIRYAAGIPVEFEGKSYTNPQPVSVINLSLGSTAQSQAMCEAVAEATARGVAVVAAAGNGGGTAYFYPASCPGAISVGATDYNFGGVPRPAWYSQQNDRVSVSAPGGDTAQFTSGLVCRNKRTGDERPCPDGILSTTWDFTFKDPITQKVVGRPNYAFYMGTSQAAPQVAAALALLISSGQASNGQAAWEQLKSHLTDLGPAGKDDAYGLGFLNLPGALGLKLPPGPYVLTLEGPTPRILKPDASGHFETYVMAGEYDLKSCRDDSQNGLCDADEPHLTQHLRVPPQAGFSLGLQFVGTP</sequence>
<dbReference type="GO" id="GO:0004252">
    <property type="term" value="F:serine-type endopeptidase activity"/>
    <property type="evidence" value="ECO:0007669"/>
    <property type="project" value="UniProtKB-UniRule"/>
</dbReference>
<dbReference type="InterPro" id="IPR000209">
    <property type="entry name" value="Peptidase_S8/S53_dom"/>
</dbReference>
<keyword evidence="7" id="KW-0732">Signal</keyword>
<evidence type="ECO:0000256" key="3">
    <source>
        <dbReference type="ARBA" id="ARBA00022801"/>
    </source>
</evidence>
<keyword evidence="10" id="KW-1185">Reference proteome</keyword>
<dbReference type="InterPro" id="IPR036852">
    <property type="entry name" value="Peptidase_S8/S53_dom_sf"/>
</dbReference>
<dbReference type="InterPro" id="IPR023828">
    <property type="entry name" value="Peptidase_S8_Ser-AS"/>
</dbReference>
<dbReference type="eggNOG" id="COG1404">
    <property type="taxonomic scope" value="Bacteria"/>
</dbReference>
<dbReference type="Proteomes" id="UP000001916">
    <property type="component" value="Chromosome"/>
</dbReference>
<dbReference type="SUPFAM" id="SSF52743">
    <property type="entry name" value="Subtilisin-like"/>
    <property type="match status" value="1"/>
</dbReference>
<proteinExistence type="inferred from homology"/>
<feature type="active site" description="Charge relay system" evidence="5">
    <location>
        <position position="247"/>
    </location>
</feature>
<dbReference type="RefSeq" id="WP_013158025.1">
    <property type="nucleotide sequence ID" value="NC_014212.1"/>
</dbReference>
<evidence type="ECO:0000256" key="6">
    <source>
        <dbReference type="RuleBase" id="RU003355"/>
    </source>
</evidence>
<dbReference type="PROSITE" id="PS00138">
    <property type="entry name" value="SUBTILASE_SER"/>
    <property type="match status" value="1"/>
</dbReference>
<feature type="active site" description="Charge relay system" evidence="5">
    <location>
        <position position="292"/>
    </location>
</feature>
<protein>
    <submittedName>
        <fullName evidence="9">Peptidase S8 and S53 subtilisin kexin sedolisin</fullName>
    </submittedName>
</protein>
<dbReference type="InterPro" id="IPR050131">
    <property type="entry name" value="Peptidase_S8_subtilisin-like"/>
</dbReference>
<feature type="active site" description="Charge relay system" evidence="5">
    <location>
        <position position="519"/>
    </location>
</feature>
<name>D7BFA8_ALLS1</name>
<evidence type="ECO:0000256" key="2">
    <source>
        <dbReference type="ARBA" id="ARBA00022670"/>
    </source>
</evidence>
<dbReference type="KEGG" id="msv:Mesil_1571"/>
<dbReference type="InterPro" id="IPR015500">
    <property type="entry name" value="Peptidase_S8_subtilisin-rel"/>
</dbReference>
<evidence type="ECO:0000256" key="1">
    <source>
        <dbReference type="ARBA" id="ARBA00011073"/>
    </source>
</evidence>
<feature type="chain" id="PRO_5003093137" evidence="7">
    <location>
        <begin position="20"/>
        <end position="656"/>
    </location>
</feature>
<evidence type="ECO:0000313" key="10">
    <source>
        <dbReference type="Proteomes" id="UP000001916"/>
    </source>
</evidence>
<dbReference type="GO" id="GO:0006508">
    <property type="term" value="P:proteolysis"/>
    <property type="evidence" value="ECO:0007669"/>
    <property type="project" value="UniProtKB-KW"/>
</dbReference>
<evidence type="ECO:0000259" key="8">
    <source>
        <dbReference type="Pfam" id="PF00082"/>
    </source>
</evidence>
<gene>
    <name evidence="9" type="ordered locus">Mesil_1571</name>
</gene>
<dbReference type="PROSITE" id="PS00137">
    <property type="entry name" value="SUBTILASE_HIS"/>
    <property type="match status" value="1"/>
</dbReference>
<dbReference type="PRINTS" id="PR00723">
    <property type="entry name" value="SUBTILISIN"/>
</dbReference>
<evidence type="ECO:0000256" key="4">
    <source>
        <dbReference type="ARBA" id="ARBA00022825"/>
    </source>
</evidence>
<accession>D7BFA8</accession>
<evidence type="ECO:0000256" key="5">
    <source>
        <dbReference type="PROSITE-ProRule" id="PRU01240"/>
    </source>
</evidence>
<dbReference type="AlphaFoldDB" id="D7BFA8"/>
<keyword evidence="2 5" id="KW-0645">Protease</keyword>
<dbReference type="Gene3D" id="3.40.50.200">
    <property type="entry name" value="Peptidase S8/S53 domain"/>
    <property type="match status" value="1"/>
</dbReference>
<keyword evidence="4 5" id="KW-0720">Serine protease</keyword>
<dbReference type="EMBL" id="CP002042">
    <property type="protein sequence ID" value="ADH63461.1"/>
    <property type="molecule type" value="Genomic_DNA"/>
</dbReference>
<evidence type="ECO:0000256" key="7">
    <source>
        <dbReference type="SAM" id="SignalP"/>
    </source>
</evidence>
<dbReference type="PANTHER" id="PTHR43806:SF11">
    <property type="entry name" value="CEREVISIN-RELATED"/>
    <property type="match status" value="1"/>
</dbReference>
<evidence type="ECO:0000313" key="9">
    <source>
        <dbReference type="EMBL" id="ADH63461.1"/>
    </source>
</evidence>
<dbReference type="PROSITE" id="PS51257">
    <property type="entry name" value="PROKAR_LIPOPROTEIN"/>
    <property type="match status" value="1"/>
</dbReference>
<dbReference type="Pfam" id="PF00082">
    <property type="entry name" value="Peptidase_S8"/>
    <property type="match status" value="1"/>
</dbReference>